<keyword evidence="1" id="KW-0812">Transmembrane</keyword>
<dbReference type="EMBL" id="JACMSC010000006">
    <property type="protein sequence ID" value="KAG6519314.1"/>
    <property type="molecule type" value="Genomic_DNA"/>
</dbReference>
<accession>A0A8J5H9X4</accession>
<keyword evidence="1" id="KW-1133">Transmembrane helix</keyword>
<evidence type="ECO:0000313" key="3">
    <source>
        <dbReference type="Proteomes" id="UP000734854"/>
    </source>
</evidence>
<gene>
    <name evidence="2" type="ORF">ZIOFF_022807</name>
</gene>
<dbReference type="GO" id="GO:0009507">
    <property type="term" value="C:chloroplast"/>
    <property type="evidence" value="ECO:0007669"/>
    <property type="project" value="TreeGrafter"/>
</dbReference>
<dbReference type="AlphaFoldDB" id="A0A8J5H9X4"/>
<name>A0A8J5H9X4_ZINOF</name>
<keyword evidence="1" id="KW-0472">Membrane</keyword>
<feature type="transmembrane region" description="Helical" evidence="1">
    <location>
        <begin position="50"/>
        <end position="71"/>
    </location>
</feature>
<organism evidence="2 3">
    <name type="scientific">Zingiber officinale</name>
    <name type="common">Ginger</name>
    <name type="synonym">Amomum zingiber</name>
    <dbReference type="NCBI Taxonomy" id="94328"/>
    <lineage>
        <taxon>Eukaryota</taxon>
        <taxon>Viridiplantae</taxon>
        <taxon>Streptophyta</taxon>
        <taxon>Embryophyta</taxon>
        <taxon>Tracheophyta</taxon>
        <taxon>Spermatophyta</taxon>
        <taxon>Magnoliopsida</taxon>
        <taxon>Liliopsida</taxon>
        <taxon>Zingiberales</taxon>
        <taxon>Zingiberaceae</taxon>
        <taxon>Zingiber</taxon>
    </lineage>
</organism>
<protein>
    <submittedName>
        <fullName evidence="2">Uncharacterized protein</fullName>
    </submittedName>
</protein>
<dbReference type="Proteomes" id="UP000734854">
    <property type="component" value="Unassembled WGS sequence"/>
</dbReference>
<evidence type="ECO:0000256" key="1">
    <source>
        <dbReference type="SAM" id="Phobius"/>
    </source>
</evidence>
<comment type="caution">
    <text evidence="2">The sequence shown here is derived from an EMBL/GenBank/DDBJ whole genome shotgun (WGS) entry which is preliminary data.</text>
</comment>
<sequence>MVVLVEKLPLHGLSSKSLFDMHDVEFSNLYMFTMHVVVSYFYLAVTADCLLLLVCIVWMAVQIFILATWILLFAAPLLMGALANNFAIQGTCLACKRKFLGSRFQMIRCTGCDNIL</sequence>
<dbReference type="PANTHER" id="PTHR36356">
    <property type="entry name" value="EXPRESSED PROTEIN"/>
    <property type="match status" value="1"/>
</dbReference>
<dbReference type="PANTHER" id="PTHR36356:SF1">
    <property type="entry name" value="EXPRESSED PROTEIN"/>
    <property type="match status" value="1"/>
</dbReference>
<keyword evidence="3" id="KW-1185">Reference proteome</keyword>
<feature type="transmembrane region" description="Helical" evidence="1">
    <location>
        <begin position="77"/>
        <end position="95"/>
    </location>
</feature>
<proteinExistence type="predicted"/>
<reference evidence="2 3" key="1">
    <citation type="submission" date="2020-08" db="EMBL/GenBank/DDBJ databases">
        <title>Plant Genome Project.</title>
        <authorList>
            <person name="Zhang R.-G."/>
        </authorList>
    </citation>
    <scope>NUCLEOTIDE SEQUENCE [LARGE SCALE GENOMIC DNA]</scope>
    <source>
        <tissue evidence="2">Rhizome</tissue>
    </source>
</reference>
<evidence type="ECO:0000313" key="2">
    <source>
        <dbReference type="EMBL" id="KAG6519314.1"/>
    </source>
</evidence>